<accession>A0A0M3K569</accession>
<dbReference type="Gene3D" id="1.20.1640.10">
    <property type="entry name" value="Multidrug efflux transporter AcrB transmembrane domain"/>
    <property type="match status" value="1"/>
</dbReference>
<feature type="transmembrane region" description="Helical" evidence="6">
    <location>
        <begin position="163"/>
        <end position="190"/>
    </location>
</feature>
<evidence type="ECO:0000256" key="6">
    <source>
        <dbReference type="SAM" id="Phobius"/>
    </source>
</evidence>
<dbReference type="GO" id="GO:0022857">
    <property type="term" value="F:transmembrane transporter activity"/>
    <property type="evidence" value="ECO:0007669"/>
    <property type="project" value="TreeGrafter"/>
</dbReference>
<organism evidence="9">
    <name type="scientific">Anisakis simplex</name>
    <name type="common">Herring worm</name>
    <dbReference type="NCBI Taxonomy" id="6269"/>
    <lineage>
        <taxon>Eukaryota</taxon>
        <taxon>Metazoa</taxon>
        <taxon>Ecdysozoa</taxon>
        <taxon>Nematoda</taxon>
        <taxon>Chromadorea</taxon>
        <taxon>Rhabditida</taxon>
        <taxon>Spirurina</taxon>
        <taxon>Ascaridomorpha</taxon>
        <taxon>Ascaridoidea</taxon>
        <taxon>Anisakidae</taxon>
        <taxon>Anisakis</taxon>
        <taxon>Anisakis simplex complex</taxon>
    </lineage>
</organism>
<dbReference type="EMBL" id="UYRR01032385">
    <property type="protein sequence ID" value="VDK55424.1"/>
    <property type="molecule type" value="Genomic_DNA"/>
</dbReference>
<dbReference type="SUPFAM" id="SSF82866">
    <property type="entry name" value="Multidrug efflux transporter AcrB transmembrane domain"/>
    <property type="match status" value="1"/>
</dbReference>
<dbReference type="GO" id="GO:0007224">
    <property type="term" value="P:smoothened signaling pathway"/>
    <property type="evidence" value="ECO:0007669"/>
    <property type="project" value="TreeGrafter"/>
</dbReference>
<gene>
    <name evidence="7" type="ORF">ASIM_LOCUS15517</name>
</gene>
<keyword evidence="2 6" id="KW-0812">Transmembrane</keyword>
<evidence type="ECO:0000313" key="7">
    <source>
        <dbReference type="EMBL" id="VDK55424.1"/>
    </source>
</evidence>
<dbReference type="AlphaFoldDB" id="A0A0M3K569"/>
<dbReference type="GO" id="GO:0016020">
    <property type="term" value="C:membrane"/>
    <property type="evidence" value="ECO:0007669"/>
    <property type="project" value="UniProtKB-SubCell"/>
</dbReference>
<evidence type="ECO:0000256" key="3">
    <source>
        <dbReference type="ARBA" id="ARBA00022989"/>
    </source>
</evidence>
<feature type="transmembrane region" description="Helical" evidence="6">
    <location>
        <begin position="66"/>
        <end position="88"/>
    </location>
</feature>
<dbReference type="WBParaSite" id="ASIM_0001611001-mRNA-1">
    <property type="protein sequence ID" value="ASIM_0001611001-mRNA-1"/>
    <property type="gene ID" value="ASIM_0001611001"/>
</dbReference>
<dbReference type="InterPro" id="IPR052081">
    <property type="entry name" value="Dispatched_Hh_regulator"/>
</dbReference>
<evidence type="ECO:0000313" key="9">
    <source>
        <dbReference type="WBParaSite" id="ASIM_0001611001-mRNA-1"/>
    </source>
</evidence>
<keyword evidence="8" id="KW-1185">Reference proteome</keyword>
<comment type="subcellular location">
    <subcellularLocation>
        <location evidence="1">Membrane</location>
        <topology evidence="1">Multi-pass membrane protein</topology>
    </subcellularLocation>
</comment>
<feature type="transmembrane region" description="Helical" evidence="6">
    <location>
        <begin position="100"/>
        <end position="122"/>
    </location>
</feature>
<feature type="transmembrane region" description="Helical" evidence="6">
    <location>
        <begin position="134"/>
        <end position="157"/>
    </location>
</feature>
<evidence type="ECO:0000256" key="1">
    <source>
        <dbReference type="ARBA" id="ARBA00004141"/>
    </source>
</evidence>
<dbReference type="OrthoDB" id="193905at2759"/>
<reference evidence="9" key="1">
    <citation type="submission" date="2017-02" db="UniProtKB">
        <authorList>
            <consortium name="WormBaseParasite"/>
        </authorList>
    </citation>
    <scope>IDENTIFICATION</scope>
</reference>
<reference evidence="7 8" key="2">
    <citation type="submission" date="2018-11" db="EMBL/GenBank/DDBJ databases">
        <authorList>
            <consortium name="Pathogen Informatics"/>
        </authorList>
    </citation>
    <scope>NUCLEOTIDE SEQUENCE [LARGE SCALE GENOMIC DNA]</scope>
</reference>
<keyword evidence="4 6" id="KW-0472">Membrane</keyword>
<name>A0A0M3K569_ANISI</name>
<feature type="transmembrane region" description="Helical" evidence="6">
    <location>
        <begin position="39"/>
        <end position="59"/>
    </location>
</feature>
<keyword evidence="5" id="KW-0325">Glycoprotein</keyword>
<dbReference type="PANTHER" id="PTHR45951">
    <property type="entry name" value="PROTEIN DISPATCHED-RELATED"/>
    <property type="match status" value="1"/>
</dbReference>
<dbReference type="Proteomes" id="UP000267096">
    <property type="component" value="Unassembled WGS sequence"/>
</dbReference>
<proteinExistence type="predicted"/>
<dbReference type="PANTHER" id="PTHR45951:SF3">
    <property type="entry name" value="PROTEIN DISPATCHED"/>
    <property type="match status" value="1"/>
</dbReference>
<evidence type="ECO:0000256" key="2">
    <source>
        <dbReference type="ARBA" id="ARBA00022692"/>
    </source>
</evidence>
<evidence type="ECO:0000256" key="5">
    <source>
        <dbReference type="ARBA" id="ARBA00023180"/>
    </source>
</evidence>
<evidence type="ECO:0000313" key="8">
    <source>
        <dbReference type="Proteomes" id="UP000267096"/>
    </source>
</evidence>
<keyword evidence="3 6" id="KW-1133">Transmembrane helix</keyword>
<protein>
    <submittedName>
        <fullName evidence="9">Protein dispatched (inferred by orthology to a D. melanogaster protein)</fullName>
    </submittedName>
</protein>
<sequence>MDENFQFVHTSTNFVGLNAPMLQSSSIDLTAMYDLLDHLLSGTALSVVLSLVISTAVLISTTFHLVISFAAIFSISIVILLTFAIVLWCGWSINVVEATLIVLTIGLSFDYSLHVAVSFKLSKRHDFKSVSSTVGVPVLLAAVSSFLAGFAMIFAQTQPFFEIGFFLMIMTSLSIVIALLVLPSILTIAFQPFLTRITPL</sequence>
<evidence type="ECO:0000256" key="4">
    <source>
        <dbReference type="ARBA" id="ARBA00023136"/>
    </source>
</evidence>